<comment type="pathway">
    <text evidence="1">Cell wall biogenesis; peptidoglycan biosynthesis.</text>
</comment>
<name>A0A2S7WRY7_9FLAO</name>
<sequence length="791" mass="90519">MTNWLKISKVKIKNYILKHKKKTIFFVVLLIFYAFCLPKELFTKPTSTVITSNKGELLGALIADDGQWRFPHNDSVPEKFKTCLIQFEDEHFYKHPGFNPVSIFNALRQNIKAGKVVRGGSTITQQVMRLSRNDRPRTYFEKFKELILASRLEFRASKEEILAFWSSNAPFGGNVVGLDAASWRFFNRKASDLSWAEAATLAVLPNAPKLIYPGKNQQKLWVKRNRLLKKILNKNIIDSLTYNLSILEDLPKKPYPLPQIAPHLLQKVNKEKKGEFVKTTIDKRLQIQTNGIVKNHYNQLSKNGIHNIAVLVLDVKTRRVLSYVGNAPTSTKHQKDVDIITKARSTGSILKPFLYAAMLDSGELLPNTLVADIPTNYGSYQPENFDKKYSGAISAKLALSKSLNVPAVRMLQSFGLEKFHYYLKQLQLKDIKKSPNYYGLTIALGGAESNLWDLCKSYASMASTVNHFSENSSRYFTNEFTEPTFYEGPKIDFGQKSSEKIIFDAASIYLTFESLKEVNRPNSEENWEFFDSTKQIAWKTGTSFGFRDAWSIGVTKDYVVGVWVGNADGEGRPGLVGVQTAAPILFDVFDKLPNSEWFSKPFDEMTQIEICTKSGYRATEICEEKKLEFMQNSGLKTKPCPFHILLNVDALENYQVNTSCESLENIKQKSWFILPPLQEYYYKKQNPFYKSLPKFRNDCLGENKNSMKFIYPTEKSTIFLPKDFDGKQNELILKVAHSNSEATLFWYANTQFLGTTKENHQFAIEPKVGNFRFTVVDNFGNEIWQKVIIRE</sequence>
<keyword evidence="7" id="KW-0808">Transferase</keyword>
<dbReference type="GO" id="GO:0008955">
    <property type="term" value="F:peptidoglycan glycosyltransferase activity"/>
    <property type="evidence" value="ECO:0007669"/>
    <property type="project" value="UniProtKB-EC"/>
</dbReference>
<keyword evidence="16" id="KW-1185">Reference proteome</keyword>
<dbReference type="GO" id="GO:0008658">
    <property type="term" value="F:penicillin binding"/>
    <property type="evidence" value="ECO:0007669"/>
    <property type="project" value="InterPro"/>
</dbReference>
<evidence type="ECO:0000256" key="7">
    <source>
        <dbReference type="ARBA" id="ARBA00022679"/>
    </source>
</evidence>
<dbReference type="GO" id="GO:0004180">
    <property type="term" value="F:carboxypeptidase activity"/>
    <property type="evidence" value="ECO:0007669"/>
    <property type="project" value="UniProtKB-KW"/>
</dbReference>
<proteinExistence type="inferred from homology"/>
<dbReference type="InterPro" id="IPR001264">
    <property type="entry name" value="Glyco_trans_51"/>
</dbReference>
<dbReference type="SUPFAM" id="SSF56601">
    <property type="entry name" value="beta-lactamase/transpeptidase-like"/>
    <property type="match status" value="1"/>
</dbReference>
<feature type="domain" description="Penicillin-binding C-terminal" evidence="14">
    <location>
        <begin position="699"/>
        <end position="782"/>
    </location>
</feature>
<keyword evidence="5" id="KW-0645">Protease</keyword>
<keyword evidence="9" id="KW-0511">Multifunctional enzyme</keyword>
<keyword evidence="6" id="KW-0328">Glycosyltransferase</keyword>
<evidence type="ECO:0000256" key="3">
    <source>
        <dbReference type="ARBA" id="ARBA00007739"/>
    </source>
</evidence>
<keyword evidence="8" id="KW-0378">Hydrolase</keyword>
<evidence type="ECO:0000256" key="1">
    <source>
        <dbReference type="ARBA" id="ARBA00004752"/>
    </source>
</evidence>
<dbReference type="EC" id="2.4.99.28" evidence="10"/>
<dbReference type="Gene3D" id="3.40.710.10">
    <property type="entry name" value="DD-peptidase/beta-lactamase superfamily"/>
    <property type="match status" value="1"/>
</dbReference>
<dbReference type="Pfam" id="PF00912">
    <property type="entry name" value="Transgly"/>
    <property type="match status" value="1"/>
</dbReference>
<evidence type="ECO:0000256" key="9">
    <source>
        <dbReference type="ARBA" id="ARBA00023268"/>
    </source>
</evidence>
<accession>A0A2S7WRY7</accession>
<reference evidence="15 16" key="1">
    <citation type="submission" date="2016-12" db="EMBL/GenBank/DDBJ databases">
        <title>Trade-off between light-utilization and light-protection in marine flavobacteria.</title>
        <authorList>
            <person name="Kumagai Y."/>
            <person name="Yoshizawa S."/>
            <person name="Kogure K."/>
            <person name="Iwasaki W."/>
        </authorList>
    </citation>
    <scope>NUCLEOTIDE SEQUENCE [LARGE SCALE GENOMIC DNA]</scope>
    <source>
        <strain evidence="15 16">NBRC 108759</strain>
    </source>
</reference>
<dbReference type="InterPro" id="IPR036950">
    <property type="entry name" value="PBP_transglycosylase"/>
</dbReference>
<dbReference type="PANTHER" id="PTHR32282:SF15">
    <property type="entry name" value="PENICILLIN-BINDING PROTEIN 1C"/>
    <property type="match status" value="1"/>
</dbReference>
<dbReference type="RefSeq" id="WP_105016961.1">
    <property type="nucleotide sequence ID" value="NZ_MSCN01000001.1"/>
</dbReference>
<evidence type="ECO:0000256" key="2">
    <source>
        <dbReference type="ARBA" id="ARBA00007090"/>
    </source>
</evidence>
<dbReference type="InterPro" id="IPR050396">
    <property type="entry name" value="Glycosyltr_51/Transpeptidase"/>
</dbReference>
<dbReference type="InterPro" id="IPR011815">
    <property type="entry name" value="PBP_1c"/>
</dbReference>
<feature type="domain" description="Penicillin-binding protein transpeptidase" evidence="12">
    <location>
        <begin position="309"/>
        <end position="567"/>
    </location>
</feature>
<comment type="catalytic activity">
    <reaction evidence="11">
        <text>[GlcNAc-(1-&gt;4)-Mur2Ac(oyl-L-Ala-gamma-D-Glu-L-Lys-D-Ala-D-Ala)](n)-di-trans,octa-cis-undecaprenyl diphosphate + beta-D-GlcNAc-(1-&gt;4)-Mur2Ac(oyl-L-Ala-gamma-D-Glu-L-Lys-D-Ala-D-Ala)-di-trans,octa-cis-undecaprenyl diphosphate = [GlcNAc-(1-&gt;4)-Mur2Ac(oyl-L-Ala-gamma-D-Glu-L-Lys-D-Ala-D-Ala)](n+1)-di-trans,octa-cis-undecaprenyl diphosphate + di-trans,octa-cis-undecaprenyl diphosphate + H(+)</text>
        <dbReference type="Rhea" id="RHEA:23708"/>
        <dbReference type="Rhea" id="RHEA-COMP:9602"/>
        <dbReference type="Rhea" id="RHEA-COMP:9603"/>
        <dbReference type="ChEBI" id="CHEBI:15378"/>
        <dbReference type="ChEBI" id="CHEBI:58405"/>
        <dbReference type="ChEBI" id="CHEBI:60033"/>
        <dbReference type="ChEBI" id="CHEBI:78435"/>
        <dbReference type="EC" id="2.4.99.28"/>
    </reaction>
</comment>
<dbReference type="Pfam" id="PF06832">
    <property type="entry name" value="BiPBP_C"/>
    <property type="match status" value="1"/>
</dbReference>
<dbReference type="Pfam" id="PF00905">
    <property type="entry name" value="Transpeptidase"/>
    <property type="match status" value="1"/>
</dbReference>
<dbReference type="GO" id="GO:0030288">
    <property type="term" value="C:outer membrane-bounded periplasmic space"/>
    <property type="evidence" value="ECO:0007669"/>
    <property type="project" value="TreeGrafter"/>
</dbReference>
<dbReference type="InterPro" id="IPR001460">
    <property type="entry name" value="PCN-bd_Tpept"/>
</dbReference>
<dbReference type="GO" id="GO:0009252">
    <property type="term" value="P:peptidoglycan biosynthetic process"/>
    <property type="evidence" value="ECO:0007669"/>
    <property type="project" value="InterPro"/>
</dbReference>
<dbReference type="AlphaFoldDB" id="A0A2S7WRY7"/>
<organism evidence="15 16">
    <name type="scientific">Polaribacter porphyrae</name>
    <dbReference type="NCBI Taxonomy" id="1137780"/>
    <lineage>
        <taxon>Bacteria</taxon>
        <taxon>Pseudomonadati</taxon>
        <taxon>Bacteroidota</taxon>
        <taxon>Flavobacteriia</taxon>
        <taxon>Flavobacteriales</taxon>
        <taxon>Flavobacteriaceae</taxon>
    </lineage>
</organism>
<evidence type="ECO:0000256" key="5">
    <source>
        <dbReference type="ARBA" id="ARBA00022670"/>
    </source>
</evidence>
<evidence type="ECO:0000313" key="16">
    <source>
        <dbReference type="Proteomes" id="UP000238882"/>
    </source>
</evidence>
<dbReference type="Proteomes" id="UP000238882">
    <property type="component" value="Unassembled WGS sequence"/>
</dbReference>
<evidence type="ECO:0000256" key="11">
    <source>
        <dbReference type="ARBA" id="ARBA00049902"/>
    </source>
</evidence>
<dbReference type="PANTHER" id="PTHR32282">
    <property type="entry name" value="BINDING PROTEIN TRANSPEPTIDASE, PUTATIVE-RELATED"/>
    <property type="match status" value="1"/>
</dbReference>
<evidence type="ECO:0000256" key="4">
    <source>
        <dbReference type="ARBA" id="ARBA00022645"/>
    </source>
</evidence>
<feature type="domain" description="Glycosyl transferase family 51" evidence="13">
    <location>
        <begin position="70"/>
        <end position="230"/>
    </location>
</feature>
<dbReference type="EMBL" id="MSCN01000001">
    <property type="protein sequence ID" value="PQJ80363.1"/>
    <property type="molecule type" value="Genomic_DNA"/>
</dbReference>
<keyword evidence="4" id="KW-0121">Carboxypeptidase</keyword>
<evidence type="ECO:0000256" key="8">
    <source>
        <dbReference type="ARBA" id="ARBA00022801"/>
    </source>
</evidence>
<dbReference type="NCBIfam" id="TIGR02073">
    <property type="entry name" value="PBP_1c"/>
    <property type="match status" value="1"/>
</dbReference>
<evidence type="ECO:0000313" key="15">
    <source>
        <dbReference type="EMBL" id="PQJ80363.1"/>
    </source>
</evidence>
<dbReference type="GO" id="GO:0006508">
    <property type="term" value="P:proteolysis"/>
    <property type="evidence" value="ECO:0007669"/>
    <property type="project" value="UniProtKB-KW"/>
</dbReference>
<dbReference type="SUPFAM" id="SSF53955">
    <property type="entry name" value="Lysozyme-like"/>
    <property type="match status" value="1"/>
</dbReference>
<protein>
    <recommendedName>
        <fullName evidence="10">peptidoglycan glycosyltransferase</fullName>
        <ecNumber evidence="10">2.4.99.28</ecNumber>
    </recommendedName>
</protein>
<gene>
    <name evidence="15" type="ORF">BTO18_14790</name>
</gene>
<comment type="similarity">
    <text evidence="3">In the N-terminal section; belongs to the glycosyltransferase 51 family.</text>
</comment>
<evidence type="ECO:0000259" key="12">
    <source>
        <dbReference type="Pfam" id="PF00905"/>
    </source>
</evidence>
<dbReference type="InterPro" id="IPR012338">
    <property type="entry name" value="Beta-lactam/transpept-like"/>
</dbReference>
<evidence type="ECO:0000256" key="10">
    <source>
        <dbReference type="ARBA" id="ARBA00044770"/>
    </source>
</evidence>
<evidence type="ECO:0000256" key="6">
    <source>
        <dbReference type="ARBA" id="ARBA00022676"/>
    </source>
</evidence>
<dbReference type="Gene3D" id="1.10.3810.10">
    <property type="entry name" value="Biosynthetic peptidoglycan transglycosylase-like"/>
    <property type="match status" value="1"/>
</dbReference>
<comment type="caution">
    <text evidence="15">The sequence shown here is derived from an EMBL/GenBank/DDBJ whole genome shotgun (WGS) entry which is preliminary data.</text>
</comment>
<evidence type="ECO:0000259" key="13">
    <source>
        <dbReference type="Pfam" id="PF00912"/>
    </source>
</evidence>
<evidence type="ECO:0000259" key="14">
    <source>
        <dbReference type="Pfam" id="PF06832"/>
    </source>
</evidence>
<dbReference type="InterPro" id="IPR009647">
    <property type="entry name" value="PBP_C"/>
</dbReference>
<dbReference type="OrthoDB" id="9766909at2"/>
<comment type="similarity">
    <text evidence="2">In the C-terminal section; belongs to the transpeptidase family.</text>
</comment>
<dbReference type="InterPro" id="IPR023346">
    <property type="entry name" value="Lysozyme-like_dom_sf"/>
</dbReference>